<evidence type="ECO:0000256" key="5">
    <source>
        <dbReference type="ARBA" id="ARBA00022833"/>
    </source>
</evidence>
<gene>
    <name evidence="8" type="ORF">CCMP2556_LOCUS32</name>
</gene>
<dbReference type="PANTHER" id="PTHR11002:SF76">
    <property type="entry name" value="CARBONIC ANHYDRASE"/>
    <property type="match status" value="1"/>
</dbReference>
<comment type="cofactor">
    <cofactor evidence="1">
        <name>Zn(2+)</name>
        <dbReference type="ChEBI" id="CHEBI:29105"/>
    </cofactor>
</comment>
<protein>
    <recommendedName>
        <fullName evidence="3">carbonic anhydrase</fullName>
        <ecNumber evidence="3">4.2.1.1</ecNumber>
    </recommendedName>
</protein>
<dbReference type="EMBL" id="CAXAMN010000001">
    <property type="protein sequence ID" value="CAK8985234.1"/>
    <property type="molecule type" value="Genomic_DNA"/>
</dbReference>
<keyword evidence="5" id="KW-0862">Zinc</keyword>
<name>A0ABP0H7P9_9DINO</name>
<proteinExistence type="inferred from homology"/>
<keyword evidence="6" id="KW-0456">Lyase</keyword>
<dbReference type="InterPro" id="IPR001765">
    <property type="entry name" value="Carbonic_anhydrase"/>
</dbReference>
<evidence type="ECO:0000313" key="9">
    <source>
        <dbReference type="Proteomes" id="UP001642484"/>
    </source>
</evidence>
<organism evidence="8 9">
    <name type="scientific">Durusdinium trenchii</name>
    <dbReference type="NCBI Taxonomy" id="1381693"/>
    <lineage>
        <taxon>Eukaryota</taxon>
        <taxon>Sar</taxon>
        <taxon>Alveolata</taxon>
        <taxon>Dinophyceae</taxon>
        <taxon>Suessiales</taxon>
        <taxon>Symbiodiniaceae</taxon>
        <taxon>Durusdinium</taxon>
    </lineage>
</organism>
<evidence type="ECO:0000313" key="8">
    <source>
        <dbReference type="EMBL" id="CAK8985234.1"/>
    </source>
</evidence>
<evidence type="ECO:0000256" key="3">
    <source>
        <dbReference type="ARBA" id="ARBA00012925"/>
    </source>
</evidence>
<comment type="catalytic activity">
    <reaction evidence="7">
        <text>hydrogencarbonate + H(+) = CO2 + H2O</text>
        <dbReference type="Rhea" id="RHEA:10748"/>
        <dbReference type="ChEBI" id="CHEBI:15377"/>
        <dbReference type="ChEBI" id="CHEBI:15378"/>
        <dbReference type="ChEBI" id="CHEBI:16526"/>
        <dbReference type="ChEBI" id="CHEBI:17544"/>
        <dbReference type="EC" id="4.2.1.1"/>
    </reaction>
</comment>
<dbReference type="PANTHER" id="PTHR11002">
    <property type="entry name" value="CARBONIC ANHYDRASE"/>
    <property type="match status" value="1"/>
</dbReference>
<evidence type="ECO:0000256" key="6">
    <source>
        <dbReference type="ARBA" id="ARBA00023239"/>
    </source>
</evidence>
<dbReference type="SUPFAM" id="SSF53056">
    <property type="entry name" value="beta-carbonic anhydrase, cab"/>
    <property type="match status" value="3"/>
</dbReference>
<keyword evidence="4" id="KW-0479">Metal-binding</keyword>
<sequence>MRARHLTQPSWAAQTPELRWRRSSMLCLEISSCCATQETPALMLKAAWWAVWSLPRGSWGLDSSWFWATPPAVPSTVPLRMFLKSWTSSELPSQTYFGKSTGKATSALEGLLRDLMEVAENAASDLGSDDIVAVGKHAVKINVLHTMKFLLKYSKTIRDLVISGKVELQGGIYNLETGRVDFLGKHPEQDVLFGSKMDLPPSMFKSEAPSFVRTTESNAVSAREALNILAEGNKRYLLGEPKAFGATKDMRKALVDKGQAPHVAVVGCSDSRAPVETIFDALPGDIFVLRNAGNTCTHAEGSIVGSLEFCVGKLGSRLILVMGHTQCGAINGATKTYLADKSSVDRAHPSCALEGLLFGLTRVAADAAQELGPNATEDQLAKHSVKVNVFHSINFLLKFSQPIRDLVAKGELEVQGAIYNLETGQVDFLGPSPKQSELLSSKMFVPPGVAGASQSSVLLGLHGVRTPEDPPLKPPAALKLLKEGNLRFAKGAPEAGKIDAQMRKALADVGQAPHTAVLGCADSRVPLELVFDTLPGDLFVLRNAGNTCVHSEGSVLGSLEFCIGALNTKLILILGHTNCGAIKGATKQYLSSKATGEPANALGALLMGLSDVAQEAEAQLGSTATEAQLADESVKLNVFKSMDYLLDNSRVIGSKVLSGEVDLEGGIYDLDTGRVTWLGKSPYVQRRLRG</sequence>
<evidence type="ECO:0000256" key="1">
    <source>
        <dbReference type="ARBA" id="ARBA00001947"/>
    </source>
</evidence>
<keyword evidence="9" id="KW-1185">Reference proteome</keyword>
<evidence type="ECO:0000256" key="2">
    <source>
        <dbReference type="ARBA" id="ARBA00006217"/>
    </source>
</evidence>
<evidence type="ECO:0000256" key="7">
    <source>
        <dbReference type="ARBA" id="ARBA00048348"/>
    </source>
</evidence>
<dbReference type="Proteomes" id="UP001642484">
    <property type="component" value="Unassembled WGS sequence"/>
</dbReference>
<accession>A0ABP0H7P9</accession>
<comment type="caution">
    <text evidence="8">The sequence shown here is derived from an EMBL/GenBank/DDBJ whole genome shotgun (WGS) entry which is preliminary data.</text>
</comment>
<dbReference type="Gene3D" id="3.40.1050.10">
    <property type="entry name" value="Carbonic anhydrase"/>
    <property type="match status" value="3"/>
</dbReference>
<comment type="similarity">
    <text evidence="2">Belongs to the beta-class carbonic anhydrase family.</text>
</comment>
<dbReference type="InterPro" id="IPR036874">
    <property type="entry name" value="Carbonic_anhydrase_sf"/>
</dbReference>
<dbReference type="SMART" id="SM00947">
    <property type="entry name" value="Pro_CA"/>
    <property type="match status" value="2"/>
</dbReference>
<reference evidence="8 9" key="1">
    <citation type="submission" date="2024-02" db="EMBL/GenBank/DDBJ databases">
        <authorList>
            <person name="Chen Y."/>
            <person name="Shah S."/>
            <person name="Dougan E. K."/>
            <person name="Thang M."/>
            <person name="Chan C."/>
        </authorList>
    </citation>
    <scope>NUCLEOTIDE SEQUENCE [LARGE SCALE GENOMIC DNA]</scope>
</reference>
<dbReference type="Pfam" id="PF00484">
    <property type="entry name" value="Pro_CA"/>
    <property type="match status" value="2"/>
</dbReference>
<dbReference type="EC" id="4.2.1.1" evidence="3"/>
<evidence type="ECO:0000256" key="4">
    <source>
        <dbReference type="ARBA" id="ARBA00022723"/>
    </source>
</evidence>